<feature type="region of interest" description="Disordered" evidence="3">
    <location>
        <begin position="370"/>
        <end position="423"/>
    </location>
</feature>
<comment type="subcellular location">
    <subcellularLocation>
        <location evidence="2">Nucleus</location>
    </subcellularLocation>
</comment>
<evidence type="ECO:0000256" key="3">
    <source>
        <dbReference type="SAM" id="MobiDB-lite"/>
    </source>
</evidence>
<evidence type="ECO:0000313" key="5">
    <source>
        <dbReference type="EMBL" id="TFL05052.1"/>
    </source>
</evidence>
<accession>A0A5C3QT47</accession>
<dbReference type="Proteomes" id="UP000305067">
    <property type="component" value="Unassembled WGS sequence"/>
</dbReference>
<dbReference type="GO" id="GO:0000981">
    <property type="term" value="F:DNA-binding transcription factor activity, RNA polymerase II-specific"/>
    <property type="evidence" value="ECO:0007669"/>
    <property type="project" value="TreeGrafter"/>
</dbReference>
<dbReference type="STRING" id="1884261.A0A5C3QT47"/>
<sequence length="537" mass="59706">MSAPSSPVSQLLKSLGISKVDLQQRSSEMRAFLSADASFVASSSGSTSKPCSTTSAEATPPPLPATPASTRKLTSMEEVMERKSRQCRKDRKMKHQQRTLSIMPPSPTPSNSSSARRVKSDDATPVNQQYSKYYREHTLDSITSMPQPQSTPSRLERQQSAPSTFYSQQVSALLASQAPVTPRKPRPETIDLTSPLPPSSPPAFTPQSSPVKPLINFVSSPPRPIPPPPSTSTSTPLPYALPLPPYSKEKPGKPYAALIGQAITASPQHRLTLQEIYDYMSTVWPYFQRRPDGGTTTWMNSVRHVLSTTTVFRKCVRERRVGRSLWAIWDEDMECFEGGGYKKKNGREPYILPSSPVKGAEQPYASTSKLHSLPHYSSDVEPPTPSKPKSLSQSQRAMKRSTTAPEGSLTQAQPKVEPSSTQELLHGQDLLHAHHPQLNLASLPPGFQITQTANGPALVVPIFAPGMGYYAMMQTDMEVAVGARASWTWRVSLTLTSSMRSMMSWIWIMIWVLGWGWEWGREWGREWGKEWEWGAWW</sequence>
<evidence type="ECO:0000313" key="6">
    <source>
        <dbReference type="Proteomes" id="UP000305067"/>
    </source>
</evidence>
<keyword evidence="1 2" id="KW-0238">DNA-binding</keyword>
<evidence type="ECO:0000256" key="1">
    <source>
        <dbReference type="ARBA" id="ARBA00023125"/>
    </source>
</evidence>
<feature type="compositionally biased region" description="Polar residues" evidence="3">
    <location>
        <begin position="140"/>
        <end position="171"/>
    </location>
</feature>
<dbReference type="SUPFAM" id="SSF46785">
    <property type="entry name" value="Winged helix' DNA-binding domain"/>
    <property type="match status" value="1"/>
</dbReference>
<dbReference type="GO" id="GO:0005634">
    <property type="term" value="C:nucleus"/>
    <property type="evidence" value="ECO:0007669"/>
    <property type="project" value="UniProtKB-SubCell"/>
</dbReference>
<feature type="compositionally biased region" description="Low complexity" evidence="3">
    <location>
        <begin position="37"/>
        <end position="58"/>
    </location>
</feature>
<proteinExistence type="predicted"/>
<dbReference type="AlphaFoldDB" id="A0A5C3QT47"/>
<gene>
    <name evidence="5" type="ORF">BDV98DRAFT_282473</name>
</gene>
<organism evidence="5 6">
    <name type="scientific">Pterulicium gracile</name>
    <dbReference type="NCBI Taxonomy" id="1884261"/>
    <lineage>
        <taxon>Eukaryota</taxon>
        <taxon>Fungi</taxon>
        <taxon>Dikarya</taxon>
        <taxon>Basidiomycota</taxon>
        <taxon>Agaricomycotina</taxon>
        <taxon>Agaricomycetes</taxon>
        <taxon>Agaricomycetidae</taxon>
        <taxon>Agaricales</taxon>
        <taxon>Pleurotineae</taxon>
        <taxon>Pterulaceae</taxon>
        <taxon>Pterulicium</taxon>
    </lineage>
</organism>
<dbReference type="EMBL" id="ML178817">
    <property type="protein sequence ID" value="TFL05052.1"/>
    <property type="molecule type" value="Genomic_DNA"/>
</dbReference>
<feature type="compositionally biased region" description="Pro residues" evidence="3">
    <location>
        <begin position="221"/>
        <end position="230"/>
    </location>
</feature>
<dbReference type="CDD" id="cd00059">
    <property type="entry name" value="FH_FOX"/>
    <property type="match status" value="1"/>
</dbReference>
<evidence type="ECO:0000259" key="4">
    <source>
        <dbReference type="PROSITE" id="PS50039"/>
    </source>
</evidence>
<dbReference type="InterPro" id="IPR036388">
    <property type="entry name" value="WH-like_DNA-bd_sf"/>
</dbReference>
<keyword evidence="6" id="KW-1185">Reference proteome</keyword>
<dbReference type="Gene3D" id="1.10.10.10">
    <property type="entry name" value="Winged helix-like DNA-binding domain superfamily/Winged helix DNA-binding domain"/>
    <property type="match status" value="1"/>
</dbReference>
<feature type="compositionally biased region" description="Pro residues" evidence="3">
    <location>
        <begin position="195"/>
        <end position="204"/>
    </location>
</feature>
<dbReference type="GO" id="GO:0000978">
    <property type="term" value="F:RNA polymerase II cis-regulatory region sequence-specific DNA binding"/>
    <property type="evidence" value="ECO:0007669"/>
    <property type="project" value="TreeGrafter"/>
</dbReference>
<dbReference type="InterPro" id="IPR050211">
    <property type="entry name" value="FOX_domain-containing"/>
</dbReference>
<feature type="compositionally biased region" description="Basic residues" evidence="3">
    <location>
        <begin position="85"/>
        <end position="97"/>
    </location>
</feature>
<dbReference type="OrthoDB" id="5954824at2759"/>
<dbReference type="GO" id="GO:0030154">
    <property type="term" value="P:cell differentiation"/>
    <property type="evidence" value="ECO:0007669"/>
    <property type="project" value="TreeGrafter"/>
</dbReference>
<reference evidence="5 6" key="1">
    <citation type="journal article" date="2019" name="Nat. Ecol. Evol.">
        <title>Megaphylogeny resolves global patterns of mushroom evolution.</title>
        <authorList>
            <person name="Varga T."/>
            <person name="Krizsan K."/>
            <person name="Foldi C."/>
            <person name="Dima B."/>
            <person name="Sanchez-Garcia M."/>
            <person name="Sanchez-Ramirez S."/>
            <person name="Szollosi G.J."/>
            <person name="Szarkandi J.G."/>
            <person name="Papp V."/>
            <person name="Albert L."/>
            <person name="Andreopoulos W."/>
            <person name="Angelini C."/>
            <person name="Antonin V."/>
            <person name="Barry K.W."/>
            <person name="Bougher N.L."/>
            <person name="Buchanan P."/>
            <person name="Buyck B."/>
            <person name="Bense V."/>
            <person name="Catcheside P."/>
            <person name="Chovatia M."/>
            <person name="Cooper J."/>
            <person name="Damon W."/>
            <person name="Desjardin D."/>
            <person name="Finy P."/>
            <person name="Geml J."/>
            <person name="Haridas S."/>
            <person name="Hughes K."/>
            <person name="Justo A."/>
            <person name="Karasinski D."/>
            <person name="Kautmanova I."/>
            <person name="Kiss B."/>
            <person name="Kocsube S."/>
            <person name="Kotiranta H."/>
            <person name="LaButti K.M."/>
            <person name="Lechner B.E."/>
            <person name="Liimatainen K."/>
            <person name="Lipzen A."/>
            <person name="Lukacs Z."/>
            <person name="Mihaltcheva S."/>
            <person name="Morgado L.N."/>
            <person name="Niskanen T."/>
            <person name="Noordeloos M.E."/>
            <person name="Ohm R.A."/>
            <person name="Ortiz-Santana B."/>
            <person name="Ovrebo C."/>
            <person name="Racz N."/>
            <person name="Riley R."/>
            <person name="Savchenko A."/>
            <person name="Shiryaev A."/>
            <person name="Soop K."/>
            <person name="Spirin V."/>
            <person name="Szebenyi C."/>
            <person name="Tomsovsky M."/>
            <person name="Tulloss R.E."/>
            <person name="Uehling J."/>
            <person name="Grigoriev I.V."/>
            <person name="Vagvolgyi C."/>
            <person name="Papp T."/>
            <person name="Martin F.M."/>
            <person name="Miettinen O."/>
            <person name="Hibbett D.S."/>
            <person name="Nagy L.G."/>
        </authorList>
    </citation>
    <scope>NUCLEOTIDE SEQUENCE [LARGE SCALE GENOMIC DNA]</scope>
    <source>
        <strain evidence="5 6">CBS 309.79</strain>
    </source>
</reference>
<protein>
    <recommendedName>
        <fullName evidence="4">Fork-head domain-containing protein</fullName>
    </recommendedName>
</protein>
<feature type="DNA-binding region" description="Fork-head" evidence="2">
    <location>
        <begin position="250"/>
        <end position="346"/>
    </location>
</feature>
<dbReference type="PRINTS" id="PR00053">
    <property type="entry name" value="FORKHEAD"/>
</dbReference>
<evidence type="ECO:0000256" key="2">
    <source>
        <dbReference type="PROSITE-ProRule" id="PRU00089"/>
    </source>
</evidence>
<dbReference type="PANTHER" id="PTHR11829:SF411">
    <property type="entry name" value="FORKHEAD BOX PROTEIN L2"/>
    <property type="match status" value="1"/>
</dbReference>
<dbReference type="InterPro" id="IPR036390">
    <property type="entry name" value="WH_DNA-bd_sf"/>
</dbReference>
<name>A0A5C3QT47_9AGAR</name>
<keyword evidence="2" id="KW-0539">Nucleus</keyword>
<dbReference type="PANTHER" id="PTHR11829">
    <property type="entry name" value="FORKHEAD BOX PROTEIN"/>
    <property type="match status" value="1"/>
</dbReference>
<feature type="compositionally biased region" description="Polar residues" evidence="3">
    <location>
        <begin position="387"/>
        <end position="423"/>
    </location>
</feature>
<feature type="domain" description="Fork-head" evidence="4">
    <location>
        <begin position="250"/>
        <end position="346"/>
    </location>
</feature>
<dbReference type="InterPro" id="IPR001766">
    <property type="entry name" value="Fork_head_dom"/>
</dbReference>
<feature type="region of interest" description="Disordered" evidence="3">
    <location>
        <begin position="37"/>
        <end position="237"/>
    </location>
</feature>
<dbReference type="GO" id="GO:0009653">
    <property type="term" value="P:anatomical structure morphogenesis"/>
    <property type="evidence" value="ECO:0007669"/>
    <property type="project" value="TreeGrafter"/>
</dbReference>
<dbReference type="Pfam" id="PF00250">
    <property type="entry name" value="Forkhead"/>
    <property type="match status" value="1"/>
</dbReference>
<dbReference type="SMART" id="SM00339">
    <property type="entry name" value="FH"/>
    <property type="match status" value="1"/>
</dbReference>
<dbReference type="PROSITE" id="PS50039">
    <property type="entry name" value="FORK_HEAD_3"/>
    <property type="match status" value="1"/>
</dbReference>